<dbReference type="Pfam" id="PF04969">
    <property type="entry name" value="CS"/>
    <property type="match status" value="1"/>
</dbReference>
<dbReference type="InterPro" id="IPR008978">
    <property type="entry name" value="HSP20-like_chaperone"/>
</dbReference>
<organism evidence="6 7">
    <name type="scientific">Bugula neritina</name>
    <name type="common">Brown bryozoan</name>
    <name type="synonym">Sertularia neritina</name>
    <dbReference type="NCBI Taxonomy" id="10212"/>
    <lineage>
        <taxon>Eukaryota</taxon>
        <taxon>Metazoa</taxon>
        <taxon>Spiralia</taxon>
        <taxon>Lophotrochozoa</taxon>
        <taxon>Bryozoa</taxon>
        <taxon>Gymnolaemata</taxon>
        <taxon>Cheilostomatida</taxon>
        <taxon>Flustrina</taxon>
        <taxon>Buguloidea</taxon>
        <taxon>Bugulidae</taxon>
        <taxon>Bugula</taxon>
    </lineage>
</organism>
<keyword evidence="1" id="KW-0479">Metal-binding</keyword>
<dbReference type="InterPro" id="IPR007051">
    <property type="entry name" value="CHORD_dom"/>
</dbReference>
<keyword evidence="7" id="KW-1185">Reference proteome</keyword>
<evidence type="ECO:0000313" key="6">
    <source>
        <dbReference type="EMBL" id="KAF6028080.1"/>
    </source>
</evidence>
<evidence type="ECO:0000259" key="5">
    <source>
        <dbReference type="PROSITE" id="PS51401"/>
    </source>
</evidence>
<dbReference type="InterPro" id="IPR007052">
    <property type="entry name" value="CS_dom"/>
</dbReference>
<dbReference type="PROSITE" id="PS51401">
    <property type="entry name" value="CHORD"/>
    <property type="match status" value="1"/>
</dbReference>
<dbReference type="OrthoDB" id="10261079at2759"/>
<evidence type="ECO:0000256" key="3">
    <source>
        <dbReference type="ARBA" id="ARBA00022833"/>
    </source>
</evidence>
<dbReference type="Pfam" id="PF04968">
    <property type="entry name" value="CHORD"/>
    <property type="match status" value="1"/>
</dbReference>
<dbReference type="Gene3D" id="2.60.40.790">
    <property type="match status" value="1"/>
</dbReference>
<dbReference type="GO" id="GO:0046872">
    <property type="term" value="F:metal ion binding"/>
    <property type="evidence" value="ECO:0007669"/>
    <property type="project" value="UniProtKB-KW"/>
</dbReference>
<dbReference type="PANTHER" id="PTHR46983">
    <property type="entry name" value="CYSTEINE AND HISTIDINE-RICH DOMAIN-CONTAINING PROTEIN 1"/>
    <property type="match status" value="1"/>
</dbReference>
<evidence type="ECO:0000256" key="1">
    <source>
        <dbReference type="ARBA" id="ARBA00022723"/>
    </source>
</evidence>
<reference evidence="6" key="1">
    <citation type="submission" date="2020-06" db="EMBL/GenBank/DDBJ databases">
        <title>Draft genome of Bugula neritina, a colonial animal packing powerful symbionts and potential medicines.</title>
        <authorList>
            <person name="Rayko M."/>
        </authorList>
    </citation>
    <scope>NUCLEOTIDE SEQUENCE [LARGE SCALE GENOMIC DNA]</scope>
    <source>
        <strain evidence="6">Kwan_BN1</strain>
    </source>
</reference>
<dbReference type="PROSITE" id="PS51203">
    <property type="entry name" value="CS"/>
    <property type="match status" value="1"/>
</dbReference>
<protein>
    <submittedName>
        <fullName evidence="6">CHORDC1</fullName>
    </submittedName>
</protein>
<evidence type="ECO:0000256" key="2">
    <source>
        <dbReference type="ARBA" id="ARBA00022737"/>
    </source>
</evidence>
<gene>
    <name evidence="6" type="ORF">EB796_013591</name>
</gene>
<keyword evidence="2" id="KW-0677">Repeat</keyword>
<evidence type="ECO:0000259" key="4">
    <source>
        <dbReference type="PROSITE" id="PS51203"/>
    </source>
</evidence>
<dbReference type="PANTHER" id="PTHR46983:SF3">
    <property type="entry name" value="CHPADIPLOID STATE MAINTENANCE PROTEIN CHPA"/>
    <property type="match status" value="1"/>
</dbReference>
<dbReference type="InterPro" id="IPR039790">
    <property type="entry name" value="CHRD1"/>
</dbReference>
<feature type="domain" description="CS" evidence="4">
    <location>
        <begin position="88"/>
        <end position="177"/>
    </location>
</feature>
<dbReference type="AlphaFoldDB" id="A0A7J7JP30"/>
<dbReference type="Gene3D" id="4.10.1130.20">
    <property type="match status" value="1"/>
</dbReference>
<dbReference type="EMBL" id="VXIV02001991">
    <property type="protein sequence ID" value="KAF6028080.1"/>
    <property type="molecule type" value="Genomic_DNA"/>
</dbReference>
<proteinExistence type="predicted"/>
<dbReference type="SUPFAM" id="SSF49764">
    <property type="entry name" value="HSP20-like chaperones"/>
    <property type="match status" value="1"/>
</dbReference>
<name>A0A7J7JP30_BUGNE</name>
<comment type="caution">
    <text evidence="6">The sequence shown here is derived from an EMBL/GenBank/DDBJ whole genome shotgun (WGS) entry which is preliminary data.</text>
</comment>
<feature type="domain" description="CHORD" evidence="5">
    <location>
        <begin position="18"/>
        <end position="77"/>
    </location>
</feature>
<dbReference type="Proteomes" id="UP000593567">
    <property type="component" value="Unassembled WGS sequence"/>
</dbReference>
<evidence type="ECO:0000313" key="7">
    <source>
        <dbReference type="Proteomes" id="UP000593567"/>
    </source>
</evidence>
<accession>A0A7J7JP30</accession>
<sequence>MKSTNNGPDSEIEIGTACKNKSCQVRYEGTSSNETECLYHPGVPVFHEGLKYWSCCQRKTTEFDKFLEQQGCETGKHNWVAVKETVQRNNCRMDWHQTGSNVTISVFAKCADPTKTIVKVNQVSVDIFIVYEDDKIYSQWLELNGIIDIGKSCVKLLGSKVEIILKKAEPVSWGKLQYESQAGDHSQSS</sequence>
<keyword evidence="3" id="KW-0862">Zinc</keyword>